<evidence type="ECO:0000313" key="3">
    <source>
        <dbReference type="Proteomes" id="UP000347383"/>
    </source>
</evidence>
<evidence type="ECO:0008006" key="4">
    <source>
        <dbReference type="Google" id="ProtNLM"/>
    </source>
</evidence>
<name>A0A9X7S682_STRDY</name>
<keyword evidence="1" id="KW-0732">Signal</keyword>
<proteinExistence type="predicted"/>
<dbReference type="EMBL" id="CP033165">
    <property type="protein sequence ID" value="QGH01685.1"/>
    <property type="molecule type" value="Genomic_DNA"/>
</dbReference>
<sequence>MKKVMLAIMATLTLAGLLSSTTVSANTQNFGYLSREEMSRRLKELREARQGRSIVSTVEKKRNEVINDIDKGFEDLTVKEKDDFITRAKNSDTVKALEEIFKEAVDRVVAKTNLYNKYAELLRSGYRDSVTIDKSELRLYDYQNLKEIVEHLTK</sequence>
<dbReference type="Proteomes" id="UP000347383">
    <property type="component" value="Chromosome"/>
</dbReference>
<feature type="signal peptide" evidence="1">
    <location>
        <begin position="1"/>
        <end position="25"/>
    </location>
</feature>
<dbReference type="Gene3D" id="1.20.120.1850">
    <property type="entry name" value="Ebh helix bundles repeating unit (S and A modules)"/>
    <property type="match status" value="1"/>
</dbReference>
<feature type="chain" id="PRO_5040736307" description="OmpH family outer membrane protein" evidence="1">
    <location>
        <begin position="26"/>
        <end position="154"/>
    </location>
</feature>
<evidence type="ECO:0000313" key="2">
    <source>
        <dbReference type="EMBL" id="QGH01685.1"/>
    </source>
</evidence>
<accession>A0A9X7S682</accession>
<protein>
    <recommendedName>
        <fullName evidence="4">OmpH family outer membrane protein</fullName>
    </recommendedName>
</protein>
<gene>
    <name evidence="2" type="ORF">EA457_03535</name>
</gene>
<evidence type="ECO:0000256" key="1">
    <source>
        <dbReference type="SAM" id="SignalP"/>
    </source>
</evidence>
<dbReference type="AlphaFoldDB" id="A0A9X7S682"/>
<dbReference type="RefSeq" id="WP_154412322.1">
    <property type="nucleotide sequence ID" value="NZ_CP033165.1"/>
</dbReference>
<reference evidence="2 3" key="1">
    <citation type="submission" date="2018-10" db="EMBL/GenBank/DDBJ databases">
        <title>Comparative Genomics Analysis of the Streptococcus dysgalactiae subspecies dysgalactiae.</title>
        <authorList>
            <person name="Koh T.H."/>
            <person name="Abdul Rahman N."/>
            <person name="Sessions O.M."/>
        </authorList>
    </citation>
    <scope>NUCLEOTIDE SEQUENCE [LARGE SCALE GENOMIC DNA]</scope>
    <source>
        <strain evidence="2 3">DB60705-15</strain>
    </source>
</reference>
<organism evidence="2 3">
    <name type="scientific">Streptococcus dysgalactiae subsp. dysgalactiae</name>
    <dbReference type="NCBI Taxonomy" id="99822"/>
    <lineage>
        <taxon>Bacteria</taxon>
        <taxon>Bacillati</taxon>
        <taxon>Bacillota</taxon>
        <taxon>Bacilli</taxon>
        <taxon>Lactobacillales</taxon>
        <taxon>Streptococcaceae</taxon>
        <taxon>Streptococcus</taxon>
    </lineage>
</organism>